<dbReference type="InterPro" id="IPR029063">
    <property type="entry name" value="SAM-dependent_MTases_sf"/>
</dbReference>
<evidence type="ECO:0000256" key="4">
    <source>
        <dbReference type="ARBA" id="ARBA00022691"/>
    </source>
</evidence>
<evidence type="ECO:0000256" key="2">
    <source>
        <dbReference type="ARBA" id="ARBA00022603"/>
    </source>
</evidence>
<feature type="compositionally biased region" description="Basic residues" evidence="8">
    <location>
        <begin position="693"/>
        <end position="703"/>
    </location>
</feature>
<keyword evidence="3" id="KW-0808">Transferase</keyword>
<dbReference type="SUPFAM" id="SSF53335">
    <property type="entry name" value="S-adenosyl-L-methionine-dependent methyltransferases"/>
    <property type="match status" value="1"/>
</dbReference>
<dbReference type="Proteomes" id="UP000886520">
    <property type="component" value="Chromosome 1"/>
</dbReference>
<evidence type="ECO:0000313" key="11">
    <source>
        <dbReference type="EMBL" id="KAI5084952.1"/>
    </source>
</evidence>
<dbReference type="InterPro" id="IPR004971">
    <property type="entry name" value="mRNA_G-N7_MeTrfase_dom"/>
</dbReference>
<dbReference type="PANTHER" id="PTHR12189:SF3">
    <property type="entry name" value="MRNA (GUANINE-N(7))-METHYLTRANSFERASE"/>
    <property type="match status" value="1"/>
</dbReference>
<accession>A0A9D4VDR1</accession>
<dbReference type="OrthoDB" id="10248867at2759"/>
<dbReference type="GO" id="GO:0004482">
    <property type="term" value="F:mRNA 5'-cap (guanine-N7-)-methyltransferase activity"/>
    <property type="evidence" value="ECO:0007669"/>
    <property type="project" value="UniProtKB-EC"/>
</dbReference>
<reference evidence="10" key="1">
    <citation type="submission" date="2021-01" db="EMBL/GenBank/DDBJ databases">
        <title>Adiantum capillus-veneris genome.</title>
        <authorList>
            <person name="Fang Y."/>
            <person name="Liao Q."/>
        </authorList>
    </citation>
    <scope>NUCLEOTIDE SEQUENCE</scope>
    <source>
        <strain evidence="10">H3</strain>
        <tissue evidence="10">Leaf</tissue>
    </source>
</reference>
<dbReference type="InterPro" id="IPR039753">
    <property type="entry name" value="RG7MT1"/>
</dbReference>
<feature type="domain" description="MRNA cap 0 methyltransferase" evidence="9">
    <location>
        <begin position="18"/>
        <end position="292"/>
    </location>
</feature>
<evidence type="ECO:0000256" key="5">
    <source>
        <dbReference type="ARBA" id="ARBA00022884"/>
    </source>
</evidence>
<keyword evidence="4" id="KW-0949">S-adenosyl-L-methionine</keyword>
<keyword evidence="12" id="KW-1185">Reference proteome</keyword>
<dbReference type="Gene3D" id="3.40.50.150">
    <property type="entry name" value="Vaccinia Virus protein VP39"/>
    <property type="match status" value="1"/>
</dbReference>
<feature type="region of interest" description="Disordered" evidence="8">
    <location>
        <begin position="616"/>
        <end position="751"/>
    </location>
</feature>
<comment type="catalytic activity">
    <reaction evidence="7">
        <text>a 5'-end (5'-triphosphoguanosine)-ribonucleoside in mRNA + S-adenosyl-L-methionine = a 5'-end (N(7)-methyl 5'-triphosphoguanosine)-ribonucleoside in mRNA + S-adenosyl-L-homocysteine</text>
        <dbReference type="Rhea" id="RHEA:67008"/>
        <dbReference type="Rhea" id="RHEA-COMP:17166"/>
        <dbReference type="Rhea" id="RHEA-COMP:17167"/>
        <dbReference type="ChEBI" id="CHEBI:57856"/>
        <dbReference type="ChEBI" id="CHEBI:59789"/>
        <dbReference type="ChEBI" id="CHEBI:156461"/>
        <dbReference type="ChEBI" id="CHEBI:167617"/>
        <dbReference type="EC" id="2.1.1.56"/>
    </reaction>
</comment>
<dbReference type="CDD" id="cd02440">
    <property type="entry name" value="AdoMet_MTases"/>
    <property type="match status" value="1"/>
</dbReference>
<keyword evidence="2" id="KW-0489">Methyltransferase</keyword>
<feature type="compositionally biased region" description="Basic and acidic residues" evidence="8">
    <location>
        <begin position="808"/>
        <end position="822"/>
    </location>
</feature>
<feature type="compositionally biased region" description="Basic and acidic residues" evidence="8">
    <location>
        <begin position="704"/>
        <end position="727"/>
    </location>
</feature>
<dbReference type="PANTHER" id="PTHR12189">
    <property type="entry name" value="MRNA GUANINE-7- METHYLTRANSFERASE"/>
    <property type="match status" value="1"/>
</dbReference>
<evidence type="ECO:0000256" key="6">
    <source>
        <dbReference type="ARBA" id="ARBA00023042"/>
    </source>
</evidence>
<dbReference type="EMBL" id="JABFUD020000001">
    <property type="protein sequence ID" value="KAI5084155.1"/>
    <property type="molecule type" value="Genomic_DNA"/>
</dbReference>
<evidence type="ECO:0000259" key="9">
    <source>
        <dbReference type="PROSITE" id="PS51562"/>
    </source>
</evidence>
<dbReference type="EC" id="2.1.1.56" evidence="1"/>
<keyword evidence="6" id="KW-0507">mRNA processing</keyword>
<dbReference type="AlphaFoldDB" id="A0A9D4VDR1"/>
<dbReference type="Pfam" id="PF03291">
    <property type="entry name" value="mRNA_G-N7_MeTrfase"/>
    <property type="match status" value="1"/>
</dbReference>
<feature type="region of interest" description="Disordered" evidence="8">
    <location>
        <begin position="791"/>
        <end position="838"/>
    </location>
</feature>
<evidence type="ECO:0000256" key="3">
    <source>
        <dbReference type="ARBA" id="ARBA00022679"/>
    </source>
</evidence>
<keyword evidence="6" id="KW-0506">mRNA capping</keyword>
<feature type="compositionally biased region" description="Basic residues" evidence="8">
    <location>
        <begin position="670"/>
        <end position="681"/>
    </location>
</feature>
<name>A0A9D4VDR1_ADICA</name>
<feature type="region of interest" description="Disordered" evidence="8">
    <location>
        <begin position="553"/>
        <end position="582"/>
    </location>
</feature>
<gene>
    <name evidence="10" type="ORF">GOP47_0000324</name>
    <name evidence="11" type="ORF">GOP47_0001121</name>
</gene>
<proteinExistence type="predicted"/>
<evidence type="ECO:0000313" key="12">
    <source>
        <dbReference type="Proteomes" id="UP000886520"/>
    </source>
</evidence>
<dbReference type="GO" id="GO:0003723">
    <property type="term" value="F:RNA binding"/>
    <property type="evidence" value="ECO:0007669"/>
    <property type="project" value="UniProtKB-KW"/>
</dbReference>
<dbReference type="PROSITE" id="PS51562">
    <property type="entry name" value="RNA_CAP0_MT"/>
    <property type="match status" value="1"/>
</dbReference>
<dbReference type="EMBL" id="JABFUD020000001">
    <property type="protein sequence ID" value="KAI5084952.1"/>
    <property type="molecule type" value="Genomic_DNA"/>
</dbReference>
<keyword evidence="5" id="KW-0694">RNA-binding</keyword>
<evidence type="ECO:0000256" key="8">
    <source>
        <dbReference type="SAM" id="MobiDB-lite"/>
    </source>
</evidence>
<comment type="caution">
    <text evidence="10">The sequence shown here is derived from an EMBL/GenBank/DDBJ whole genome shotgun (WGS) entry which is preliminary data.</text>
</comment>
<evidence type="ECO:0000313" key="10">
    <source>
        <dbReference type="EMBL" id="KAI5084155.1"/>
    </source>
</evidence>
<evidence type="ECO:0000256" key="7">
    <source>
        <dbReference type="ARBA" id="ARBA00044712"/>
    </source>
</evidence>
<organism evidence="10 12">
    <name type="scientific">Adiantum capillus-veneris</name>
    <name type="common">Maidenhair fern</name>
    <dbReference type="NCBI Taxonomy" id="13818"/>
    <lineage>
        <taxon>Eukaryota</taxon>
        <taxon>Viridiplantae</taxon>
        <taxon>Streptophyta</taxon>
        <taxon>Embryophyta</taxon>
        <taxon>Tracheophyta</taxon>
        <taxon>Polypodiopsida</taxon>
        <taxon>Polypodiidae</taxon>
        <taxon>Polypodiales</taxon>
        <taxon>Pteridineae</taxon>
        <taxon>Pteridaceae</taxon>
        <taxon>Vittarioideae</taxon>
        <taxon>Adiantum</taxon>
    </lineage>
</organism>
<protein>
    <recommendedName>
        <fullName evidence="1">mRNA (guanine-N(7))-methyltransferase</fullName>
        <ecNumber evidence="1">2.1.1.56</ecNumber>
    </recommendedName>
</protein>
<evidence type="ECO:0000256" key="1">
    <source>
        <dbReference type="ARBA" id="ARBA00011926"/>
    </source>
</evidence>
<dbReference type="GO" id="GO:0005634">
    <property type="term" value="C:nucleus"/>
    <property type="evidence" value="ECO:0007669"/>
    <property type="project" value="TreeGrafter"/>
</dbReference>
<feature type="compositionally biased region" description="Basic and acidic residues" evidence="8">
    <location>
        <begin position="682"/>
        <end position="692"/>
    </location>
</feature>
<feature type="compositionally biased region" description="Basic and acidic residues" evidence="8">
    <location>
        <begin position="616"/>
        <end position="626"/>
    </location>
</feature>
<sequence>MASQALPGYPAHHLNSRTSGTLQARLHNFVKYALLQQLVPPGSTVCDLYCGQGTDTAKWAQAQIGRYVGVDIATSTLEEAREQWNNLNRPYSADFCEVDPSLVSLEIELKYMGLPADFVTCMGRLQDSFLKEEMVRSLLHNVVSVLKPGGYFFGITADSSTIWSKFQKAVEGAHRAGVFRALPRVHSEHYTISFDDDRFTPFGTRYTLQFADGVIFDGQQLIHFPSFIRLAEEVGLECIELQNLQEFYDDYRLHFPDLLRATCTNLVDPKGRLPHFAHDILSLYTTFIFKKSEYLDPDYMLSPFPAPDEEQLELCSKDAYDGYRASFQDNFLPAKEIDIVPKSLPTTFQQNEAREACVARIEEEKRPHPTALLIEENMHLSPRGSSRKEIVSVVDNNSSYKQSDCEGSQEVKLDLQAVVENVTMSGRKGDNESQTSEKSLELPDVAMVDASTVPSDCLADKEHPHLVTYMEGQVSSELPPEVSIINSGSPLKEVLQHRDAIDEVKVSQQQVNVGDEGMREAPTTTDAIIEEIPKEKKEQGFTENLVVVENVPKQSNVHASLPSEDPSRPIDGGPPAEDPPPVVTEDRIVADIEAKEIKVEKVSNLQSDNVKKEILKEPEVSMHADAQKLSSPATDDNKSSAKGRANPATREETYSGFNKRLNAGSDQHYRSGRPHHYHLHVSHSEERQEHSHGSRHHSHPSHKVSRDRVGDHRSELPSPGHRGDSRRGRGRSRSNAHAPPPAPSPTFVPFSHFVPQTEFPIFHSPNTPGILGPGPPPVLLIEPICPLWPIPPPLERRVFPKTRTPRKHGNDRDSSASRSRRESPKRHWKDSPPPGTES</sequence>